<name>A0AAV3A8D4_PYXAD</name>
<gene>
    <name evidence="1" type="ORF">GDO54_014305</name>
</gene>
<dbReference type="AlphaFoldDB" id="A0AAV3A8D4"/>
<accession>A0AAV3A8D4</accession>
<keyword evidence="2" id="KW-1185">Reference proteome</keyword>
<sequence>MGCFNTSQFLWYLTQTSPTLFVPNAAHLLNDSVLLGIVVCCKVHVFSLTPVIHWDAIQNLHCSATTLYTLQCIATHISE</sequence>
<proteinExistence type="predicted"/>
<evidence type="ECO:0000313" key="2">
    <source>
        <dbReference type="Proteomes" id="UP001181693"/>
    </source>
</evidence>
<protein>
    <submittedName>
        <fullName evidence="1">Uncharacterized protein</fullName>
    </submittedName>
</protein>
<comment type="caution">
    <text evidence="1">The sequence shown here is derived from an EMBL/GenBank/DDBJ whole genome shotgun (WGS) entry which is preliminary data.</text>
</comment>
<organism evidence="1 2">
    <name type="scientific">Pyxicephalus adspersus</name>
    <name type="common">African bullfrog</name>
    <dbReference type="NCBI Taxonomy" id="30357"/>
    <lineage>
        <taxon>Eukaryota</taxon>
        <taxon>Metazoa</taxon>
        <taxon>Chordata</taxon>
        <taxon>Craniata</taxon>
        <taxon>Vertebrata</taxon>
        <taxon>Euteleostomi</taxon>
        <taxon>Amphibia</taxon>
        <taxon>Batrachia</taxon>
        <taxon>Anura</taxon>
        <taxon>Neobatrachia</taxon>
        <taxon>Ranoidea</taxon>
        <taxon>Pyxicephalidae</taxon>
        <taxon>Pyxicephalinae</taxon>
        <taxon>Pyxicephalus</taxon>
    </lineage>
</organism>
<dbReference type="Proteomes" id="UP001181693">
    <property type="component" value="Unassembled WGS sequence"/>
</dbReference>
<reference evidence="1" key="1">
    <citation type="thesis" date="2020" institute="ProQuest LLC" country="789 East Eisenhower Parkway, Ann Arbor, MI, USA">
        <title>Comparative Genomics and Chromosome Evolution.</title>
        <authorList>
            <person name="Mudd A.B."/>
        </authorList>
    </citation>
    <scope>NUCLEOTIDE SEQUENCE</scope>
    <source>
        <strain evidence="1">1538</strain>
        <tissue evidence="1">Blood</tissue>
    </source>
</reference>
<evidence type="ECO:0000313" key="1">
    <source>
        <dbReference type="EMBL" id="DBA23389.1"/>
    </source>
</evidence>
<dbReference type="EMBL" id="DYDO01000006">
    <property type="protein sequence ID" value="DBA23389.1"/>
    <property type="molecule type" value="Genomic_DNA"/>
</dbReference>